<accession>A0A381SVG7</accession>
<organism evidence="1">
    <name type="scientific">marine metagenome</name>
    <dbReference type="NCBI Taxonomy" id="408172"/>
    <lineage>
        <taxon>unclassified sequences</taxon>
        <taxon>metagenomes</taxon>
        <taxon>ecological metagenomes</taxon>
    </lineage>
</organism>
<dbReference type="Gene3D" id="3.40.190.10">
    <property type="entry name" value="Periplasmic binding protein-like II"/>
    <property type="match status" value="2"/>
</dbReference>
<dbReference type="AlphaFoldDB" id="A0A381SVG7"/>
<dbReference type="SUPFAM" id="SSF53850">
    <property type="entry name" value="Periplasmic binding protein-like II"/>
    <property type="match status" value="1"/>
</dbReference>
<gene>
    <name evidence="1" type="ORF">METZ01_LOCUS60182</name>
</gene>
<sequence length="376" mass="43263">MIELKGMTWDHSRGYDPMIATSEEFKKKNDNNIKIHWDKRPLQAFADRPIEKMTDDYDLIVIDYPHVGEIAAKELLENFDKPVYADKLSVLAKESVGKSHQSYFINNHQWALAIDAASQVSAYRKDLIDNLPLTWSDLIELAKKNQVLWPLKPVHAISSFYSICNNIDKPFNSNSKNFVNKKTAIKALQMMKAVNQYLNKECLQMDPIQASEYMVENDDIVYCPYIYGFSNYSRLGYRKTILTFSNVMDLEGNGPVGTHLGGTGIAVSKKSSYKKEAFEYAFWVASSKCQKGIFYENGGQPGNAIAWEDQKINAETNNFFKNTRDTLEGAWVRPRHNGYMKFQDMSGDIINDFLKNNLKEQDIYDKLNYEFKKSFV</sequence>
<reference evidence="1" key="1">
    <citation type="submission" date="2018-05" db="EMBL/GenBank/DDBJ databases">
        <authorList>
            <person name="Lanie J.A."/>
            <person name="Ng W.-L."/>
            <person name="Kazmierczak K.M."/>
            <person name="Andrzejewski T.M."/>
            <person name="Davidsen T.M."/>
            <person name="Wayne K.J."/>
            <person name="Tettelin H."/>
            <person name="Glass J.I."/>
            <person name="Rusch D."/>
            <person name="Podicherti R."/>
            <person name="Tsui H.-C.T."/>
            <person name="Winkler M.E."/>
        </authorList>
    </citation>
    <scope>NUCLEOTIDE SEQUENCE</scope>
</reference>
<proteinExistence type="predicted"/>
<protein>
    <recommendedName>
        <fullName evidence="2">ABC transporter substrate-binding protein</fullName>
    </recommendedName>
</protein>
<dbReference type="Pfam" id="PF13416">
    <property type="entry name" value="SBP_bac_8"/>
    <property type="match status" value="1"/>
</dbReference>
<dbReference type="EMBL" id="UINC01003553">
    <property type="protein sequence ID" value="SVA07328.1"/>
    <property type="molecule type" value="Genomic_DNA"/>
</dbReference>
<evidence type="ECO:0008006" key="2">
    <source>
        <dbReference type="Google" id="ProtNLM"/>
    </source>
</evidence>
<evidence type="ECO:0000313" key="1">
    <source>
        <dbReference type="EMBL" id="SVA07328.1"/>
    </source>
</evidence>
<dbReference type="InterPro" id="IPR006059">
    <property type="entry name" value="SBP"/>
</dbReference>
<name>A0A381SVG7_9ZZZZ</name>